<dbReference type="OrthoDB" id="5858689at2759"/>
<reference evidence="3" key="1">
    <citation type="journal article" date="2015" name="Nat. Genet.">
        <title>The genome and transcriptome of the zoonotic hookworm Ancylostoma ceylanicum identify infection-specific gene families.</title>
        <authorList>
            <person name="Schwarz E.M."/>
            <person name="Hu Y."/>
            <person name="Antoshechkin I."/>
            <person name="Miller M.M."/>
            <person name="Sternberg P.W."/>
            <person name="Aroian R.V."/>
        </authorList>
    </citation>
    <scope>NUCLEOTIDE SEQUENCE</scope>
    <source>
        <strain evidence="3">HY135</strain>
    </source>
</reference>
<dbReference type="Proteomes" id="UP000024635">
    <property type="component" value="Unassembled WGS sequence"/>
</dbReference>
<protein>
    <submittedName>
        <fullName evidence="2">Uncharacterized protein</fullName>
    </submittedName>
</protein>
<organism evidence="2 3">
    <name type="scientific">Ancylostoma ceylanicum</name>
    <dbReference type="NCBI Taxonomy" id="53326"/>
    <lineage>
        <taxon>Eukaryota</taxon>
        <taxon>Metazoa</taxon>
        <taxon>Ecdysozoa</taxon>
        <taxon>Nematoda</taxon>
        <taxon>Chromadorea</taxon>
        <taxon>Rhabditida</taxon>
        <taxon>Rhabditina</taxon>
        <taxon>Rhabditomorpha</taxon>
        <taxon>Strongyloidea</taxon>
        <taxon>Ancylostomatidae</taxon>
        <taxon>Ancylostomatinae</taxon>
        <taxon>Ancylostoma</taxon>
    </lineage>
</organism>
<proteinExistence type="predicted"/>
<dbReference type="AlphaFoldDB" id="A0A016TEB3"/>
<feature type="transmembrane region" description="Helical" evidence="1">
    <location>
        <begin position="15"/>
        <end position="38"/>
    </location>
</feature>
<gene>
    <name evidence="2" type="primary">Acey_s0111.g218</name>
    <name evidence="2" type="ORF">Y032_0111g218</name>
</gene>
<evidence type="ECO:0000313" key="2">
    <source>
        <dbReference type="EMBL" id="EYC00958.1"/>
    </source>
</evidence>
<accession>A0A016TEB3</accession>
<sequence>MRAWPFWCPPRQLTLLIWCSSAVYSVMYGMVYSVVYGMHTIHRILWRYARIHSAENWSAMWTHGKQLLHFPSSSVFHAVSSLPITSSPPKALKFTEISNTKISLSAVFKSFVVEA</sequence>
<keyword evidence="1" id="KW-0472">Membrane</keyword>
<dbReference type="EMBL" id="JARK01001447">
    <property type="protein sequence ID" value="EYC00958.1"/>
    <property type="molecule type" value="Genomic_DNA"/>
</dbReference>
<comment type="caution">
    <text evidence="2">The sequence shown here is derived from an EMBL/GenBank/DDBJ whole genome shotgun (WGS) entry which is preliminary data.</text>
</comment>
<keyword evidence="1" id="KW-1133">Transmembrane helix</keyword>
<evidence type="ECO:0000313" key="3">
    <source>
        <dbReference type="Proteomes" id="UP000024635"/>
    </source>
</evidence>
<evidence type="ECO:0000256" key="1">
    <source>
        <dbReference type="SAM" id="Phobius"/>
    </source>
</evidence>
<keyword evidence="3" id="KW-1185">Reference proteome</keyword>
<name>A0A016TEB3_9BILA</name>
<keyword evidence="1" id="KW-0812">Transmembrane</keyword>